<accession>G2EED3</accession>
<dbReference type="EMBL" id="AFXZ01000034">
    <property type="protein sequence ID" value="EGV43114.1"/>
    <property type="molecule type" value="Genomic_DNA"/>
</dbReference>
<reference evidence="2 3" key="1">
    <citation type="journal article" date="2008" name="Int. J. Syst. Evol. Microbiol.">
        <title>Bizionia argentinensis sp. nov., isolated from surface marine water in Antarctica.</title>
        <authorList>
            <person name="Bercovich A."/>
            <person name="Vazquez S.C."/>
            <person name="Yankilevich P."/>
            <person name="Coria S.H."/>
            <person name="Foti M."/>
            <person name="Hernandez E."/>
            <person name="Vidal A."/>
            <person name="Ruberto L."/>
            <person name="Melo C."/>
            <person name="Marenssi S."/>
            <person name="Criscuolo M."/>
            <person name="Memoli M."/>
            <person name="Arguelles M."/>
            <person name="Mac Cormack W.P."/>
        </authorList>
    </citation>
    <scope>NUCLEOTIDE SEQUENCE [LARGE SCALE GENOMIC DNA]</scope>
    <source>
        <strain evidence="2 3">JUB59</strain>
    </source>
</reference>
<protein>
    <recommendedName>
        <fullName evidence="4">DUF3244 domain-containing protein</fullName>
    </recommendedName>
</protein>
<comment type="caution">
    <text evidence="2">The sequence shown here is derived from an EMBL/GenBank/DDBJ whole genome shotgun (WGS) entry which is preliminary data.</text>
</comment>
<evidence type="ECO:0000313" key="3">
    <source>
        <dbReference type="Proteomes" id="UP000003730"/>
    </source>
</evidence>
<feature type="signal peptide" evidence="1">
    <location>
        <begin position="1"/>
        <end position="19"/>
    </location>
</feature>
<dbReference type="STRING" id="1046627.BZARG_1033"/>
<dbReference type="AlphaFoldDB" id="G2EED3"/>
<dbReference type="Proteomes" id="UP000003730">
    <property type="component" value="Unassembled WGS sequence"/>
</dbReference>
<dbReference type="OrthoDB" id="1440104at2"/>
<keyword evidence="1" id="KW-0732">Signal</keyword>
<evidence type="ECO:0000256" key="1">
    <source>
        <dbReference type="SAM" id="SignalP"/>
    </source>
</evidence>
<dbReference type="RefSeq" id="WP_008637642.1">
    <property type="nucleotide sequence ID" value="NZ_AFXZ01000034.1"/>
</dbReference>
<organism evidence="2 3">
    <name type="scientific">Bizionia argentinensis JUB59</name>
    <dbReference type="NCBI Taxonomy" id="1046627"/>
    <lineage>
        <taxon>Bacteria</taxon>
        <taxon>Pseudomonadati</taxon>
        <taxon>Bacteroidota</taxon>
        <taxon>Flavobacteriia</taxon>
        <taxon>Flavobacteriales</taxon>
        <taxon>Flavobacteriaceae</taxon>
        <taxon>Bizionia</taxon>
    </lineage>
</organism>
<feature type="chain" id="PRO_5003428666" description="DUF3244 domain-containing protein" evidence="1">
    <location>
        <begin position="20"/>
        <end position="130"/>
    </location>
</feature>
<evidence type="ECO:0008006" key="4">
    <source>
        <dbReference type="Google" id="ProtNLM"/>
    </source>
</evidence>
<dbReference type="eggNOG" id="ENOG5034A7K">
    <property type="taxonomic scope" value="Bacteria"/>
</dbReference>
<dbReference type="PROSITE" id="PS51257">
    <property type="entry name" value="PROKAR_LIPOPROTEIN"/>
    <property type="match status" value="1"/>
</dbReference>
<proteinExistence type="predicted"/>
<sequence>MKFIVLLISLVTLLSCSRATEIIIDQALPGFKTLDIGIKNNTNTKFLRTEIVTSNGNLVFQQIEPNSYSNFYEISAIYSEVEITVQTANGYYSFLPSSYGEDTKVTQGNYYFEVSIEIPGNNLVVTRKSF</sequence>
<gene>
    <name evidence="2" type="ORF">BZARG_1033</name>
</gene>
<name>G2EED3_9FLAO</name>
<keyword evidence="3" id="KW-1185">Reference proteome</keyword>
<evidence type="ECO:0000313" key="2">
    <source>
        <dbReference type="EMBL" id="EGV43114.1"/>
    </source>
</evidence>